<dbReference type="PANTHER" id="PTHR18866">
    <property type="entry name" value="CARBOXYLASE:PYRUVATE/ACETYL-COA/PROPIONYL-COA CARBOXYLASE"/>
    <property type="match status" value="1"/>
</dbReference>
<keyword evidence="2" id="KW-0436">Ligase</keyword>
<comment type="cofactor">
    <cofactor evidence="1">
        <name>biotin</name>
        <dbReference type="ChEBI" id="CHEBI:57586"/>
    </cofactor>
</comment>
<evidence type="ECO:0000259" key="8">
    <source>
        <dbReference type="PROSITE" id="PS50968"/>
    </source>
</evidence>
<dbReference type="Pfam" id="PF02786">
    <property type="entry name" value="CPSase_L_D2"/>
    <property type="match status" value="1"/>
</dbReference>
<dbReference type="InterPro" id="IPR011764">
    <property type="entry name" value="Biotin_carboxylation_dom"/>
</dbReference>
<accession>A0A8J3RMS8</accession>
<dbReference type="FunFam" id="3.40.50.20:FF:000010">
    <property type="entry name" value="Propionyl-CoA carboxylase subunit alpha"/>
    <property type="match status" value="1"/>
</dbReference>
<dbReference type="InterPro" id="IPR011761">
    <property type="entry name" value="ATP-grasp"/>
</dbReference>
<keyword evidence="5" id="KW-0092">Biotin</keyword>
<dbReference type="Pfam" id="PF00364">
    <property type="entry name" value="Biotin_lipoyl"/>
    <property type="match status" value="1"/>
</dbReference>
<dbReference type="FunFam" id="2.40.50.100:FF:000003">
    <property type="entry name" value="Acetyl-CoA carboxylase biotin carboxyl carrier protein"/>
    <property type="match status" value="1"/>
</dbReference>
<dbReference type="InterPro" id="IPR005481">
    <property type="entry name" value="BC-like_N"/>
</dbReference>
<evidence type="ECO:0000256" key="5">
    <source>
        <dbReference type="ARBA" id="ARBA00023267"/>
    </source>
</evidence>
<dbReference type="InterPro" id="IPR000089">
    <property type="entry name" value="Biotin_lipoyl"/>
</dbReference>
<evidence type="ECO:0000256" key="1">
    <source>
        <dbReference type="ARBA" id="ARBA00001953"/>
    </source>
</evidence>
<dbReference type="GO" id="GO:0005524">
    <property type="term" value="F:ATP binding"/>
    <property type="evidence" value="ECO:0007669"/>
    <property type="project" value="UniProtKB-UniRule"/>
</dbReference>
<reference evidence="11 12" key="1">
    <citation type="submission" date="2021-01" db="EMBL/GenBank/DDBJ databases">
        <title>Whole genome shotgun sequence of Planobispora longispora NBRC 13918.</title>
        <authorList>
            <person name="Komaki H."/>
            <person name="Tamura T."/>
        </authorList>
    </citation>
    <scope>NUCLEOTIDE SEQUENCE [LARGE SCALE GENOMIC DNA]</scope>
    <source>
        <strain evidence="11 12">NBRC 13918</strain>
    </source>
</reference>
<evidence type="ECO:0000313" key="12">
    <source>
        <dbReference type="Proteomes" id="UP000616724"/>
    </source>
</evidence>
<dbReference type="SUPFAM" id="SSF51246">
    <property type="entry name" value="Rudiment single hybrid motif"/>
    <property type="match status" value="1"/>
</dbReference>
<evidence type="ECO:0000256" key="7">
    <source>
        <dbReference type="PROSITE-ProRule" id="PRU00409"/>
    </source>
</evidence>
<dbReference type="PROSITE" id="PS50979">
    <property type="entry name" value="BC"/>
    <property type="match status" value="1"/>
</dbReference>
<keyword evidence="4 7" id="KW-0067">ATP-binding</keyword>
<evidence type="ECO:0000259" key="10">
    <source>
        <dbReference type="PROSITE" id="PS50979"/>
    </source>
</evidence>
<dbReference type="Pfam" id="PF00289">
    <property type="entry name" value="Biotin_carb_N"/>
    <property type="match status" value="1"/>
</dbReference>
<dbReference type="Proteomes" id="UP000616724">
    <property type="component" value="Unassembled WGS sequence"/>
</dbReference>
<dbReference type="Gene3D" id="3.30.470.20">
    <property type="entry name" value="ATP-grasp fold, B domain"/>
    <property type="match status" value="1"/>
</dbReference>
<dbReference type="GO" id="GO:0046872">
    <property type="term" value="F:metal ion binding"/>
    <property type="evidence" value="ECO:0007669"/>
    <property type="project" value="InterPro"/>
</dbReference>
<evidence type="ECO:0000313" key="11">
    <source>
        <dbReference type="EMBL" id="GIH79481.1"/>
    </source>
</evidence>
<dbReference type="InterPro" id="IPR016185">
    <property type="entry name" value="PreATP-grasp_dom_sf"/>
</dbReference>
<dbReference type="PANTHER" id="PTHR18866:SF126">
    <property type="entry name" value="BIOTIN CARBOXYLASE"/>
    <property type="match status" value="1"/>
</dbReference>
<dbReference type="PROSITE" id="PS00866">
    <property type="entry name" value="CPSASE_1"/>
    <property type="match status" value="1"/>
</dbReference>
<dbReference type="InterPro" id="IPR005482">
    <property type="entry name" value="Biotin_COase_C"/>
</dbReference>
<dbReference type="InterPro" id="IPR005479">
    <property type="entry name" value="CPAse_ATP-bd"/>
</dbReference>
<dbReference type="SUPFAM" id="SSF56059">
    <property type="entry name" value="Glutathione synthetase ATP-binding domain-like"/>
    <property type="match status" value="1"/>
</dbReference>
<dbReference type="InterPro" id="IPR011053">
    <property type="entry name" value="Single_hybrid_motif"/>
</dbReference>
<comment type="catalytic activity">
    <reaction evidence="6">
        <text>N(6)-biotinyl-L-lysyl-[protein] + hydrogencarbonate + ATP = N(6)-carboxybiotinyl-L-lysyl-[protein] + ADP + phosphate + H(+)</text>
        <dbReference type="Rhea" id="RHEA:13501"/>
        <dbReference type="Rhea" id="RHEA-COMP:10505"/>
        <dbReference type="Rhea" id="RHEA-COMP:10506"/>
        <dbReference type="ChEBI" id="CHEBI:15378"/>
        <dbReference type="ChEBI" id="CHEBI:17544"/>
        <dbReference type="ChEBI" id="CHEBI:30616"/>
        <dbReference type="ChEBI" id="CHEBI:43474"/>
        <dbReference type="ChEBI" id="CHEBI:83144"/>
        <dbReference type="ChEBI" id="CHEBI:83145"/>
        <dbReference type="ChEBI" id="CHEBI:456216"/>
        <dbReference type="EC" id="6.3.4.14"/>
    </reaction>
    <physiologicalReaction direction="left-to-right" evidence="6">
        <dbReference type="Rhea" id="RHEA:13502"/>
    </physiologicalReaction>
</comment>
<dbReference type="RefSeq" id="WP_203893946.1">
    <property type="nucleotide sequence ID" value="NZ_BOOH01000049.1"/>
</dbReference>
<dbReference type="PROSITE" id="PS00867">
    <property type="entry name" value="CPSASE_2"/>
    <property type="match status" value="1"/>
</dbReference>
<name>A0A8J3RMS8_9ACTN</name>
<dbReference type="GO" id="GO:0004075">
    <property type="term" value="F:biotin carboxylase activity"/>
    <property type="evidence" value="ECO:0007669"/>
    <property type="project" value="UniProtKB-EC"/>
</dbReference>
<sequence length="657" mass="68750">MITRLLVANRGEIARRVFRTCRALGIETVAVFSDADDGAPHAAEADHAVRLPGARPADTYLSIEKIVEAARRGGADAVHPGYGFLSENAAFARAVLDAGLTWVGPDPAAIAAMGSKIEAKSLMAAAGVPTLPSLAVPAAAGAVGAAGDWPYPLLVKASAGGGGRGMRVVRTPGELGREIEAARREAEAAFGDGTVFVEPLLERARHIEVQILADAHGTVWALGERECSIQRRHQKVVEETPSPGVSPELRARLCEAAVRAARAIGYIGAGTVEFLVKDDTVAFLEMNTRLQVEHPVTECVHRVDLVELQLRIAEGEPLPPAPPEPGGHAIEVRLYAEDPARDWLPQSGVLHRFDVPGVDARFSPVTHGLRLDSGVEDGSEIGVHYDPMLAKVVAHGVNRADAARRLAAALARARVHGPVTNRDLLVAVLRHPSFLAGETHTGFLDEHAPAASPSGEYGLSALAAALAEAAANRAAATVQAGLPSGWRNVPSQPQRVSFQVDGGTGADVCAVAYRLTRDGLRADGFPGTVLVGATPGTVVLETSGVRRRFSVARHDGVTYVDSPLGAVRLTPLPRLPEPVETLAPGSLLAPMPGTVLRVEVKSGEPVAAGQVVVVLEAMKMEHRIIAPAGGTVAELNATPGRQVEAGAVLAVIEEEQA</sequence>
<evidence type="ECO:0000256" key="4">
    <source>
        <dbReference type="ARBA" id="ARBA00022840"/>
    </source>
</evidence>
<feature type="domain" description="Lipoyl-binding" evidence="8">
    <location>
        <begin position="578"/>
        <end position="653"/>
    </location>
</feature>
<dbReference type="InterPro" id="IPR048429">
    <property type="entry name" value="MCC_alpha_BT"/>
</dbReference>
<keyword evidence="3 7" id="KW-0547">Nucleotide-binding</keyword>
<organism evidence="11 12">
    <name type="scientific">Planobispora longispora</name>
    <dbReference type="NCBI Taxonomy" id="28887"/>
    <lineage>
        <taxon>Bacteria</taxon>
        <taxon>Bacillati</taxon>
        <taxon>Actinomycetota</taxon>
        <taxon>Actinomycetes</taxon>
        <taxon>Streptosporangiales</taxon>
        <taxon>Streptosporangiaceae</taxon>
        <taxon>Planobispora</taxon>
    </lineage>
</organism>
<dbReference type="InterPro" id="IPR050856">
    <property type="entry name" value="Biotin_carboxylase_complex"/>
</dbReference>
<dbReference type="SMART" id="SM00878">
    <property type="entry name" value="Biotin_carb_C"/>
    <property type="match status" value="1"/>
</dbReference>
<dbReference type="PROSITE" id="PS50968">
    <property type="entry name" value="BIOTINYL_LIPOYL"/>
    <property type="match status" value="1"/>
</dbReference>
<dbReference type="InterPro" id="IPR001882">
    <property type="entry name" value="Biotin_BS"/>
</dbReference>
<proteinExistence type="predicted"/>
<dbReference type="EMBL" id="BOOH01000049">
    <property type="protein sequence ID" value="GIH79481.1"/>
    <property type="molecule type" value="Genomic_DNA"/>
</dbReference>
<dbReference type="InterPro" id="IPR011054">
    <property type="entry name" value="Rudment_hybrid_motif"/>
</dbReference>
<dbReference type="SUPFAM" id="SSF51230">
    <property type="entry name" value="Single hybrid motif"/>
    <property type="match status" value="1"/>
</dbReference>
<dbReference type="Pfam" id="PF02785">
    <property type="entry name" value="Biotin_carb_C"/>
    <property type="match status" value="1"/>
</dbReference>
<dbReference type="PROSITE" id="PS00188">
    <property type="entry name" value="BIOTIN"/>
    <property type="match status" value="1"/>
</dbReference>
<comment type="caution">
    <text evidence="11">The sequence shown here is derived from an EMBL/GenBank/DDBJ whole genome shotgun (WGS) entry which is preliminary data.</text>
</comment>
<feature type="domain" description="Biotin carboxylation" evidence="10">
    <location>
        <begin position="1"/>
        <end position="449"/>
    </location>
</feature>
<dbReference type="PROSITE" id="PS50975">
    <property type="entry name" value="ATP_GRASP"/>
    <property type="match status" value="1"/>
</dbReference>
<evidence type="ECO:0000256" key="3">
    <source>
        <dbReference type="ARBA" id="ARBA00022741"/>
    </source>
</evidence>
<evidence type="ECO:0000256" key="2">
    <source>
        <dbReference type="ARBA" id="ARBA00022598"/>
    </source>
</evidence>
<dbReference type="AlphaFoldDB" id="A0A8J3RMS8"/>
<evidence type="ECO:0000259" key="9">
    <source>
        <dbReference type="PROSITE" id="PS50975"/>
    </source>
</evidence>
<dbReference type="Pfam" id="PF21139">
    <property type="entry name" value="BT_MCC_alpha"/>
    <property type="match status" value="1"/>
</dbReference>
<dbReference type="SUPFAM" id="SSF52440">
    <property type="entry name" value="PreATP-grasp domain"/>
    <property type="match status" value="1"/>
</dbReference>
<gene>
    <name evidence="11" type="ORF">Plo01_59100</name>
</gene>
<keyword evidence="12" id="KW-1185">Reference proteome</keyword>
<feature type="domain" description="ATP-grasp" evidence="9">
    <location>
        <begin position="120"/>
        <end position="314"/>
    </location>
</feature>
<dbReference type="Gene3D" id="2.40.50.100">
    <property type="match status" value="1"/>
</dbReference>
<evidence type="ECO:0000256" key="6">
    <source>
        <dbReference type="ARBA" id="ARBA00048501"/>
    </source>
</evidence>
<dbReference type="CDD" id="cd06850">
    <property type="entry name" value="biotinyl_domain"/>
    <property type="match status" value="1"/>
</dbReference>
<protein>
    <submittedName>
        <fullName evidence="11">Acetyl/propionyl-CoA carboxylase subuit alpha</fullName>
    </submittedName>
</protein>